<evidence type="ECO:0000313" key="7">
    <source>
        <dbReference type="Proteomes" id="UP001059824"/>
    </source>
</evidence>
<proteinExistence type="inferred from homology"/>
<keyword evidence="4" id="KW-1133">Transmembrane helix</keyword>
<dbReference type="CDD" id="cd08513">
    <property type="entry name" value="PBP2_thermophilic_Hb8_like"/>
    <property type="match status" value="1"/>
</dbReference>
<dbReference type="EMBL" id="CP045921">
    <property type="protein sequence ID" value="QHN43025.1"/>
    <property type="molecule type" value="Genomic_DNA"/>
</dbReference>
<dbReference type="Gene3D" id="3.10.105.10">
    <property type="entry name" value="Dipeptide-binding Protein, Domain 3"/>
    <property type="match status" value="1"/>
</dbReference>
<dbReference type="Pfam" id="PF00496">
    <property type="entry name" value="SBP_bac_5"/>
    <property type="match status" value="1"/>
</dbReference>
<dbReference type="GO" id="GO:1904680">
    <property type="term" value="F:peptide transmembrane transporter activity"/>
    <property type="evidence" value="ECO:0007669"/>
    <property type="project" value="TreeGrafter"/>
</dbReference>
<sequence>MADSEKKWNRFQRLSVKSGKFSERAKRAENASVKHAHRFIIKRLHSAREVRRNIALWLLGMGVLIAVAATQFFLFQSSYITYAGGSGGTYAEGVRGEIKTLNPLYASTPGEQAVSRLMFSSLLTYDKTGKLRGDLAENVSVLDEGKRYRVTLRPNVLWHDHAKLTADDVVFTVGLIKNPATSIPTSASWQNVEVKKIDTRTVDFMLPSTYAPFPNALTFAVVPQHILQKITPGALRDSRFSAQPVGSGPFSFKLRQDIQGRDAHVVVHMNQNASYYGGTPKIERFQLHSYGASDSLSRAIRSHAVNAVNGVSLADYSQFVDDPAYAASLSPVHAGVYALFNTRSTGALSSVEVRQALQAGTDINAALKSLPVKVSPLETPILSSQTDVSGIAKPAYDKTRAERLLDEAGWKKSPTGERKKGDEVLTLNVVTIKGADYEGVVESLVSQWRRLGVKAQLRTVDTSDPTQNLASSVLQPRDFDVLVHELYLGADPDVYAFWHSSQAVERGLNFSNYSNGISDDALVSARLRLEDGLRNAKYQAFVRQWLKDAPALGLYQSQMTYVHTKDSTAFDSGTTLITATDRFNDVIYWSTHQAPVYKTP</sequence>
<dbReference type="PIRSF" id="PIRSF002741">
    <property type="entry name" value="MppA"/>
    <property type="match status" value="1"/>
</dbReference>
<dbReference type="GO" id="GO:0042597">
    <property type="term" value="C:periplasmic space"/>
    <property type="evidence" value="ECO:0007669"/>
    <property type="project" value="UniProtKB-ARBA"/>
</dbReference>
<comment type="similarity">
    <text evidence="1">Belongs to the bacterial solute-binding protein 5 family.</text>
</comment>
<keyword evidence="3" id="KW-0732">Signal</keyword>
<dbReference type="PANTHER" id="PTHR30290:SF9">
    <property type="entry name" value="OLIGOPEPTIDE-BINDING PROTEIN APPA"/>
    <property type="match status" value="1"/>
</dbReference>
<accession>A0A857MMH3</accession>
<dbReference type="KEGG" id="mama:GII36_04175"/>
<dbReference type="InterPro" id="IPR030678">
    <property type="entry name" value="Peptide/Ni-bd"/>
</dbReference>
<keyword evidence="4" id="KW-0472">Membrane</keyword>
<protein>
    <recommendedName>
        <fullName evidence="5">Solute-binding protein family 5 domain-containing protein</fullName>
    </recommendedName>
</protein>
<dbReference type="GO" id="GO:0043190">
    <property type="term" value="C:ATP-binding cassette (ABC) transporter complex"/>
    <property type="evidence" value="ECO:0007669"/>
    <property type="project" value="InterPro"/>
</dbReference>
<reference evidence="6" key="1">
    <citation type="journal article" date="2021" name="Nat. Microbiol.">
        <title>Cocultivation of an ultrasmall environmental parasitic bacterium with lytic ability against bacteria associated with wastewater foams.</title>
        <authorList>
            <person name="Batinovic S."/>
            <person name="Rose J.J.A."/>
            <person name="Ratcliffe J."/>
            <person name="Seviour R.J."/>
            <person name="Petrovski S."/>
        </authorList>
    </citation>
    <scope>NUCLEOTIDE SEQUENCE</scope>
    <source>
        <strain evidence="6">JR1</strain>
    </source>
</reference>
<dbReference type="Gene3D" id="3.40.190.10">
    <property type="entry name" value="Periplasmic binding protein-like II"/>
    <property type="match status" value="1"/>
</dbReference>
<evidence type="ECO:0000256" key="2">
    <source>
        <dbReference type="ARBA" id="ARBA00022448"/>
    </source>
</evidence>
<dbReference type="AlphaFoldDB" id="A0A857MMH3"/>
<evidence type="ECO:0000256" key="4">
    <source>
        <dbReference type="SAM" id="Phobius"/>
    </source>
</evidence>
<keyword evidence="7" id="KW-1185">Reference proteome</keyword>
<name>A0A857MMH3_9BACT</name>
<dbReference type="Proteomes" id="UP001059824">
    <property type="component" value="Chromosome"/>
</dbReference>
<evidence type="ECO:0000259" key="5">
    <source>
        <dbReference type="Pfam" id="PF00496"/>
    </source>
</evidence>
<dbReference type="SUPFAM" id="SSF53850">
    <property type="entry name" value="Periplasmic binding protein-like II"/>
    <property type="match status" value="1"/>
</dbReference>
<dbReference type="PANTHER" id="PTHR30290">
    <property type="entry name" value="PERIPLASMIC BINDING COMPONENT OF ABC TRANSPORTER"/>
    <property type="match status" value="1"/>
</dbReference>
<keyword evidence="4" id="KW-0812">Transmembrane</keyword>
<dbReference type="GO" id="GO:0015833">
    <property type="term" value="P:peptide transport"/>
    <property type="evidence" value="ECO:0007669"/>
    <property type="project" value="TreeGrafter"/>
</dbReference>
<keyword evidence="2" id="KW-0813">Transport</keyword>
<dbReference type="RefSeq" id="WP_260762780.1">
    <property type="nucleotide sequence ID" value="NZ_CP045921.1"/>
</dbReference>
<gene>
    <name evidence="6" type="ORF">GII36_04175</name>
</gene>
<organism evidence="6 7">
    <name type="scientific">Candidatus Mycosynbacter amalyticus</name>
    <dbReference type="NCBI Taxonomy" id="2665156"/>
    <lineage>
        <taxon>Bacteria</taxon>
        <taxon>Candidatus Saccharimonadota</taxon>
        <taxon>Candidatus Saccharimonadota incertae sedis</taxon>
        <taxon>Candidatus Mycosynbacter</taxon>
    </lineage>
</organism>
<dbReference type="Gene3D" id="3.90.76.10">
    <property type="entry name" value="Dipeptide-binding Protein, Domain 1"/>
    <property type="match status" value="1"/>
</dbReference>
<evidence type="ECO:0000313" key="6">
    <source>
        <dbReference type="EMBL" id="QHN43025.1"/>
    </source>
</evidence>
<feature type="transmembrane region" description="Helical" evidence="4">
    <location>
        <begin position="54"/>
        <end position="74"/>
    </location>
</feature>
<evidence type="ECO:0000256" key="1">
    <source>
        <dbReference type="ARBA" id="ARBA00005695"/>
    </source>
</evidence>
<dbReference type="InterPro" id="IPR039424">
    <property type="entry name" value="SBP_5"/>
</dbReference>
<dbReference type="InterPro" id="IPR000914">
    <property type="entry name" value="SBP_5_dom"/>
</dbReference>
<feature type="domain" description="Solute-binding protein family 5" evidence="5">
    <location>
        <begin position="131"/>
        <end position="499"/>
    </location>
</feature>
<evidence type="ECO:0000256" key="3">
    <source>
        <dbReference type="ARBA" id="ARBA00022729"/>
    </source>
</evidence>